<dbReference type="OrthoDB" id="410044at2759"/>
<proteinExistence type="predicted"/>
<evidence type="ECO:0008006" key="8">
    <source>
        <dbReference type="Google" id="ProtNLM"/>
    </source>
</evidence>
<name>A0A3N4L526_9PEZI</name>
<dbReference type="Gene3D" id="1.10.10.440">
    <property type="entry name" value="FF domain"/>
    <property type="match status" value="1"/>
</dbReference>
<dbReference type="InterPro" id="IPR001202">
    <property type="entry name" value="WW_dom"/>
</dbReference>
<dbReference type="PANTHER" id="PTHR15377:SF3">
    <property type="entry name" value="WW DOMAIN-CONTAINING PROTEIN"/>
    <property type="match status" value="1"/>
</dbReference>
<feature type="coiled-coil region" evidence="2">
    <location>
        <begin position="505"/>
        <end position="557"/>
    </location>
</feature>
<feature type="compositionally biased region" description="Basic and acidic residues" evidence="3">
    <location>
        <begin position="571"/>
        <end position="581"/>
    </location>
</feature>
<evidence type="ECO:0000259" key="4">
    <source>
        <dbReference type="PROSITE" id="PS50020"/>
    </source>
</evidence>
<evidence type="ECO:0000313" key="7">
    <source>
        <dbReference type="Proteomes" id="UP000277580"/>
    </source>
</evidence>
<evidence type="ECO:0000313" key="6">
    <source>
        <dbReference type="EMBL" id="RPB16878.1"/>
    </source>
</evidence>
<dbReference type="Pfam" id="PF00397">
    <property type="entry name" value="WW"/>
    <property type="match status" value="1"/>
</dbReference>
<accession>A0A3N4L526</accession>
<keyword evidence="2" id="KW-0175">Coiled coil</keyword>
<organism evidence="6 7">
    <name type="scientific">Morchella conica CCBAS932</name>
    <dbReference type="NCBI Taxonomy" id="1392247"/>
    <lineage>
        <taxon>Eukaryota</taxon>
        <taxon>Fungi</taxon>
        <taxon>Dikarya</taxon>
        <taxon>Ascomycota</taxon>
        <taxon>Pezizomycotina</taxon>
        <taxon>Pezizomycetes</taxon>
        <taxon>Pezizales</taxon>
        <taxon>Morchellaceae</taxon>
        <taxon>Morchella</taxon>
    </lineage>
</organism>
<protein>
    <recommendedName>
        <fullName evidence="8">WW domain-containing protein</fullName>
    </recommendedName>
</protein>
<dbReference type="PANTHER" id="PTHR15377">
    <property type="entry name" value="TRANSCRIPTION ELONGATION REGULATOR 1"/>
    <property type="match status" value="1"/>
</dbReference>
<dbReference type="GO" id="GO:0003712">
    <property type="term" value="F:transcription coregulator activity"/>
    <property type="evidence" value="ECO:0007669"/>
    <property type="project" value="TreeGrafter"/>
</dbReference>
<feature type="compositionally biased region" description="Basic and acidic residues" evidence="3">
    <location>
        <begin position="271"/>
        <end position="283"/>
    </location>
</feature>
<feature type="domain" description="WW" evidence="4">
    <location>
        <begin position="153"/>
        <end position="186"/>
    </location>
</feature>
<gene>
    <name evidence="6" type="ORF">P167DRAFT_516128</name>
</gene>
<dbReference type="InterPro" id="IPR036517">
    <property type="entry name" value="FF_domain_sf"/>
</dbReference>
<evidence type="ECO:0000256" key="3">
    <source>
        <dbReference type="SAM" id="MobiDB-lite"/>
    </source>
</evidence>
<dbReference type="STRING" id="1392247.A0A3N4L526"/>
<dbReference type="EMBL" id="ML119107">
    <property type="protein sequence ID" value="RPB16878.1"/>
    <property type="molecule type" value="Genomic_DNA"/>
</dbReference>
<dbReference type="PROSITE" id="PS51676">
    <property type="entry name" value="FF"/>
    <property type="match status" value="1"/>
</dbReference>
<dbReference type="SUPFAM" id="SSF51045">
    <property type="entry name" value="WW domain"/>
    <property type="match status" value="2"/>
</dbReference>
<dbReference type="GO" id="GO:0070063">
    <property type="term" value="F:RNA polymerase binding"/>
    <property type="evidence" value="ECO:0007669"/>
    <property type="project" value="InterPro"/>
</dbReference>
<dbReference type="GO" id="GO:0005634">
    <property type="term" value="C:nucleus"/>
    <property type="evidence" value="ECO:0007669"/>
    <property type="project" value="TreeGrafter"/>
</dbReference>
<dbReference type="InterPro" id="IPR036020">
    <property type="entry name" value="WW_dom_sf"/>
</dbReference>
<feature type="compositionally biased region" description="Pro residues" evidence="3">
    <location>
        <begin position="71"/>
        <end position="81"/>
    </location>
</feature>
<sequence length="592" mass="67265">MASFNLPNCPPNPGSFNRPPPPRPPMLAPGWTEHKAPTGHSYYYNAATKTSTYTRPVAPTPAPAPFAAGPTPGPYPAPGPYPSFSQPPGGYYGGQFNQQQFPNQQFPPPQQQFGHDQNRGRGWMGRGGRFGNQRQHRQKPEEKPDRPKSKRTIPGATPWVLVKTKLGRTFVHNTETKVSLWKVPEDVQAVIDTMPPEDEATKELKAKKKLASDTDGLKQEVSEPRGIKRLAPAALETEGKDGTGAADINEEEEDEEDEEGEEEEEGSEDEHDAHGNKRLKTGEAVEFTEDDVAWQLEAMAEEYGFEEDDFEEGEDMIAEDNINSFKEMLDDYKINPYSTWDAEMPRIVEDNRYVLVTTTKRRKDVFTEWCKDRIAEIKAEKAKQKKVDPKISFWAFLKENASAKLYWPEFKRKFKKVSEMKDTKLADKEKEKMYRDYISHMKISESLRENDLKKLLRSNSELSRLTSLEDLPESILIDVRYVTSPEKIRDAIIKDHLATLSEAPMNEAEKKAKEELERKARAIRDREAAVRKDQWRLRGEEQRAKDMLKEEEALIERAKIVSKRGLLGHIIKKEDEGEEGGKPSGPDGGGLP</sequence>
<feature type="region of interest" description="Disordered" evidence="3">
    <location>
        <begin position="192"/>
        <end position="284"/>
    </location>
</feature>
<feature type="compositionally biased region" description="Gly residues" evidence="3">
    <location>
        <begin position="582"/>
        <end position="592"/>
    </location>
</feature>
<feature type="domain" description="WW" evidence="4">
    <location>
        <begin position="25"/>
        <end position="58"/>
    </location>
</feature>
<dbReference type="AlphaFoldDB" id="A0A3N4L526"/>
<feature type="region of interest" description="Disordered" evidence="3">
    <location>
        <begin position="571"/>
        <end position="592"/>
    </location>
</feature>
<reference evidence="6 7" key="1">
    <citation type="journal article" date="2018" name="Nat. Ecol. Evol.">
        <title>Pezizomycetes genomes reveal the molecular basis of ectomycorrhizal truffle lifestyle.</title>
        <authorList>
            <person name="Murat C."/>
            <person name="Payen T."/>
            <person name="Noel B."/>
            <person name="Kuo A."/>
            <person name="Morin E."/>
            <person name="Chen J."/>
            <person name="Kohler A."/>
            <person name="Krizsan K."/>
            <person name="Balestrini R."/>
            <person name="Da Silva C."/>
            <person name="Montanini B."/>
            <person name="Hainaut M."/>
            <person name="Levati E."/>
            <person name="Barry K.W."/>
            <person name="Belfiori B."/>
            <person name="Cichocki N."/>
            <person name="Clum A."/>
            <person name="Dockter R.B."/>
            <person name="Fauchery L."/>
            <person name="Guy J."/>
            <person name="Iotti M."/>
            <person name="Le Tacon F."/>
            <person name="Lindquist E.A."/>
            <person name="Lipzen A."/>
            <person name="Malagnac F."/>
            <person name="Mello A."/>
            <person name="Molinier V."/>
            <person name="Miyauchi S."/>
            <person name="Poulain J."/>
            <person name="Riccioni C."/>
            <person name="Rubini A."/>
            <person name="Sitrit Y."/>
            <person name="Splivallo R."/>
            <person name="Traeger S."/>
            <person name="Wang M."/>
            <person name="Zifcakova L."/>
            <person name="Wipf D."/>
            <person name="Zambonelli A."/>
            <person name="Paolocci F."/>
            <person name="Nowrousian M."/>
            <person name="Ottonello S."/>
            <person name="Baldrian P."/>
            <person name="Spatafora J.W."/>
            <person name="Henrissat B."/>
            <person name="Nagy L.G."/>
            <person name="Aury J.M."/>
            <person name="Wincker P."/>
            <person name="Grigoriev I.V."/>
            <person name="Bonfante P."/>
            <person name="Martin F.M."/>
        </authorList>
    </citation>
    <scope>NUCLEOTIDE SEQUENCE [LARGE SCALE GENOMIC DNA]</scope>
    <source>
        <strain evidence="6 7">CCBAS932</strain>
    </source>
</reference>
<dbReference type="Pfam" id="PF01846">
    <property type="entry name" value="FF"/>
    <property type="match status" value="1"/>
</dbReference>
<feature type="region of interest" description="Disordered" evidence="3">
    <location>
        <begin position="53"/>
        <end position="157"/>
    </location>
</feature>
<dbReference type="CDD" id="cd00201">
    <property type="entry name" value="WW"/>
    <property type="match status" value="1"/>
</dbReference>
<dbReference type="InterPro" id="IPR045148">
    <property type="entry name" value="TCRG1-like"/>
</dbReference>
<evidence type="ECO:0000259" key="5">
    <source>
        <dbReference type="PROSITE" id="PS51676"/>
    </source>
</evidence>
<feature type="domain" description="FF" evidence="5">
    <location>
        <begin position="317"/>
        <end position="372"/>
    </location>
</feature>
<keyword evidence="7" id="KW-1185">Reference proteome</keyword>
<feature type="region of interest" description="Disordered" evidence="3">
    <location>
        <begin position="1"/>
        <end position="38"/>
    </location>
</feature>
<evidence type="ECO:0000256" key="1">
    <source>
        <dbReference type="ARBA" id="ARBA00022737"/>
    </source>
</evidence>
<dbReference type="PROSITE" id="PS50020">
    <property type="entry name" value="WW_DOMAIN_2"/>
    <property type="match status" value="2"/>
</dbReference>
<evidence type="ECO:0000256" key="2">
    <source>
        <dbReference type="SAM" id="Coils"/>
    </source>
</evidence>
<dbReference type="SUPFAM" id="SSF81698">
    <property type="entry name" value="FF domain"/>
    <property type="match status" value="1"/>
</dbReference>
<feature type="compositionally biased region" description="Low complexity" evidence="3">
    <location>
        <begin position="82"/>
        <end position="104"/>
    </location>
</feature>
<dbReference type="Proteomes" id="UP000277580">
    <property type="component" value="Unassembled WGS sequence"/>
</dbReference>
<dbReference type="Gene3D" id="2.20.70.10">
    <property type="match status" value="2"/>
</dbReference>
<dbReference type="FunFam" id="2.20.70.10:FF:000049">
    <property type="entry name" value="Transcription elongation regulator 1-like"/>
    <property type="match status" value="1"/>
</dbReference>
<feature type="compositionally biased region" description="Acidic residues" evidence="3">
    <location>
        <begin position="248"/>
        <end position="270"/>
    </location>
</feature>
<dbReference type="SMART" id="SM00441">
    <property type="entry name" value="FF"/>
    <property type="match status" value="2"/>
</dbReference>
<feature type="compositionally biased region" description="Basic and acidic residues" evidence="3">
    <location>
        <begin position="199"/>
        <end position="226"/>
    </location>
</feature>
<keyword evidence="1" id="KW-0677">Repeat</keyword>
<dbReference type="InParanoid" id="A0A3N4L526"/>
<feature type="compositionally biased region" description="Basic and acidic residues" evidence="3">
    <location>
        <begin position="138"/>
        <end position="147"/>
    </location>
</feature>
<dbReference type="SMART" id="SM00456">
    <property type="entry name" value="WW"/>
    <property type="match status" value="2"/>
</dbReference>
<feature type="compositionally biased region" description="Pro residues" evidence="3">
    <location>
        <begin position="8"/>
        <end position="27"/>
    </location>
</feature>
<dbReference type="PROSITE" id="PS01159">
    <property type="entry name" value="WW_DOMAIN_1"/>
    <property type="match status" value="1"/>
</dbReference>
<dbReference type="InterPro" id="IPR002713">
    <property type="entry name" value="FF_domain"/>
</dbReference>